<dbReference type="EMBL" id="JAJA02000001">
    <property type="protein sequence ID" value="KWS06377.1"/>
    <property type="molecule type" value="Genomic_DNA"/>
</dbReference>
<dbReference type="AlphaFoldDB" id="A0A108UC60"/>
<dbReference type="InterPro" id="IPR001466">
    <property type="entry name" value="Beta-lactam-related"/>
</dbReference>
<name>A0A108UC60_9GAMM</name>
<dbReference type="PANTHER" id="PTHR43283">
    <property type="entry name" value="BETA-LACTAMASE-RELATED"/>
    <property type="match status" value="1"/>
</dbReference>
<evidence type="ECO:0000313" key="3">
    <source>
        <dbReference type="Proteomes" id="UP000023435"/>
    </source>
</evidence>
<keyword evidence="2" id="KW-0378">Hydrolase</keyword>
<evidence type="ECO:0000313" key="2">
    <source>
        <dbReference type="EMBL" id="KWS06377.1"/>
    </source>
</evidence>
<dbReference type="Gene3D" id="3.40.710.10">
    <property type="entry name" value="DD-peptidase/beta-lactamase superfamily"/>
    <property type="match status" value="1"/>
</dbReference>
<dbReference type="PANTHER" id="PTHR43283:SF18">
    <property type="match status" value="1"/>
</dbReference>
<dbReference type="InterPro" id="IPR012338">
    <property type="entry name" value="Beta-lactam/transpept-like"/>
</dbReference>
<comment type="caution">
    <text evidence="2">The sequence shown here is derived from an EMBL/GenBank/DDBJ whole genome shotgun (WGS) entry which is preliminary data.</text>
</comment>
<reference evidence="2 3" key="1">
    <citation type="journal article" date="2014" name="Genome Announc.">
        <title>Draft Genome Sequence of Lysobacter capsici AZ78, a Bacterium Antagonistic to Plant-Pathogenic Oomycetes.</title>
        <authorList>
            <person name="Puopolo G."/>
            <person name="Sonego P."/>
            <person name="Engelen K."/>
            <person name="Pertot I."/>
        </authorList>
    </citation>
    <scope>NUCLEOTIDE SEQUENCE [LARGE SCALE GENOMIC DNA]</scope>
    <source>
        <strain evidence="2 3">AZ78</strain>
    </source>
</reference>
<dbReference type="GO" id="GO:0008800">
    <property type="term" value="F:beta-lactamase activity"/>
    <property type="evidence" value="ECO:0007669"/>
    <property type="project" value="UniProtKB-EC"/>
</dbReference>
<feature type="domain" description="Beta-lactamase-related" evidence="1">
    <location>
        <begin position="51"/>
        <end position="377"/>
    </location>
</feature>
<dbReference type="SUPFAM" id="SSF56601">
    <property type="entry name" value="beta-lactamase/transpeptidase-like"/>
    <property type="match status" value="1"/>
</dbReference>
<keyword evidence="3" id="KW-1185">Reference proteome</keyword>
<dbReference type="Proteomes" id="UP000023435">
    <property type="component" value="Unassembled WGS sequence"/>
</dbReference>
<accession>A0A108UC60</accession>
<dbReference type="InterPro" id="IPR050789">
    <property type="entry name" value="Diverse_Enzym_Activities"/>
</dbReference>
<sequence>MSSAASLSRSALFSIDARMPARLRALAAAGLLALLASGPLAARVPSAEALDAQAAQAMAATQARGLAIAVVDRGRVVRVRSYGSRNAQGQPLRTDTVMYGASLTKAAFGYFVAQLVDEGRLDLDKPIAGYLDRPLPDYPDESRYAPWSNLAGDERWRKLTARHLLTHSSGFANFFFDEANGKLRFHFDPGTRYGYSGDGLILLQFVIERGLGIDVGEGMREGVFAPLGMRDTSMIWQPRFAENLADGWRADGSAEPHDERSRVRAAGSMDTSIDDMARFAAGLVRGAGLSKRMRAELAKPQLPITTRSQFPSLQPELPVAQRRADLAAGLGVIAFRGAQGAGFMKGGHNDSTANTLVCIERGQRCVVILSNDVRAEPAFPKLVEFVLGETGAPWAWEYGDMKFWDGSR</sequence>
<evidence type="ECO:0000259" key="1">
    <source>
        <dbReference type="Pfam" id="PF00144"/>
    </source>
</evidence>
<dbReference type="Pfam" id="PF00144">
    <property type="entry name" value="Beta-lactamase"/>
    <property type="match status" value="1"/>
</dbReference>
<protein>
    <submittedName>
        <fullName evidence="2">Beta-lactamase</fullName>
        <ecNumber evidence="2">3.5.2.6</ecNumber>
    </submittedName>
</protein>
<dbReference type="EC" id="3.5.2.6" evidence="2"/>
<proteinExistence type="predicted"/>
<gene>
    <name evidence="2" type="ORF">AZ78_3933</name>
</gene>
<organism evidence="2 3">
    <name type="scientific">Lysobacter capsici AZ78</name>
    <dbReference type="NCBI Taxonomy" id="1444315"/>
    <lineage>
        <taxon>Bacteria</taxon>
        <taxon>Pseudomonadati</taxon>
        <taxon>Pseudomonadota</taxon>
        <taxon>Gammaproteobacteria</taxon>
        <taxon>Lysobacterales</taxon>
        <taxon>Lysobacteraceae</taxon>
        <taxon>Lysobacter</taxon>
    </lineage>
</organism>